<dbReference type="AlphaFoldDB" id="D8SIB3"/>
<gene>
    <name evidence="1" type="ORF">SELMODRAFT_422412</name>
</gene>
<dbReference type="HOGENOM" id="CLU_2162780_0_0_1"/>
<accession>D8SIB3</accession>
<sequence length="111" mass="12111">MPTVELDESSLLDVFTKVGNAQQLAIFTGVQATVAAAQGHTSNLIEVFTSEQKMTMDNWFGCVDVDSFLSNGVALNGSFVFLPMVLQSFWGCLKVQGLNYYTQRNGSQGFT</sequence>
<evidence type="ECO:0000313" key="2">
    <source>
        <dbReference type="Proteomes" id="UP000001514"/>
    </source>
</evidence>
<organism evidence="2">
    <name type="scientific">Selaginella moellendorffii</name>
    <name type="common">Spikemoss</name>
    <dbReference type="NCBI Taxonomy" id="88036"/>
    <lineage>
        <taxon>Eukaryota</taxon>
        <taxon>Viridiplantae</taxon>
        <taxon>Streptophyta</taxon>
        <taxon>Embryophyta</taxon>
        <taxon>Tracheophyta</taxon>
        <taxon>Lycopodiopsida</taxon>
        <taxon>Selaginellales</taxon>
        <taxon>Selaginellaceae</taxon>
        <taxon>Selaginella</taxon>
    </lineage>
</organism>
<dbReference type="EMBL" id="GL377621">
    <property type="protein sequence ID" value="EFJ15839.1"/>
    <property type="molecule type" value="Genomic_DNA"/>
</dbReference>
<dbReference type="KEGG" id="smo:SELMODRAFT_422412"/>
<name>D8SIB3_SELML</name>
<dbReference type="InParanoid" id="D8SIB3"/>
<evidence type="ECO:0000313" key="1">
    <source>
        <dbReference type="EMBL" id="EFJ15839.1"/>
    </source>
</evidence>
<protein>
    <submittedName>
        <fullName evidence="1">Uncharacterized protein</fullName>
    </submittedName>
</protein>
<proteinExistence type="predicted"/>
<keyword evidence="2" id="KW-1185">Reference proteome</keyword>
<reference evidence="1 2" key="1">
    <citation type="journal article" date="2011" name="Science">
        <title>The Selaginella genome identifies genetic changes associated with the evolution of vascular plants.</title>
        <authorList>
            <person name="Banks J.A."/>
            <person name="Nishiyama T."/>
            <person name="Hasebe M."/>
            <person name="Bowman J.L."/>
            <person name="Gribskov M."/>
            <person name="dePamphilis C."/>
            <person name="Albert V.A."/>
            <person name="Aono N."/>
            <person name="Aoyama T."/>
            <person name="Ambrose B.A."/>
            <person name="Ashton N.W."/>
            <person name="Axtell M.J."/>
            <person name="Barker E."/>
            <person name="Barker M.S."/>
            <person name="Bennetzen J.L."/>
            <person name="Bonawitz N.D."/>
            <person name="Chapple C."/>
            <person name="Cheng C."/>
            <person name="Correa L.G."/>
            <person name="Dacre M."/>
            <person name="DeBarry J."/>
            <person name="Dreyer I."/>
            <person name="Elias M."/>
            <person name="Engstrom E.M."/>
            <person name="Estelle M."/>
            <person name="Feng L."/>
            <person name="Finet C."/>
            <person name="Floyd S.K."/>
            <person name="Frommer W.B."/>
            <person name="Fujita T."/>
            <person name="Gramzow L."/>
            <person name="Gutensohn M."/>
            <person name="Harholt J."/>
            <person name="Hattori M."/>
            <person name="Heyl A."/>
            <person name="Hirai T."/>
            <person name="Hiwatashi Y."/>
            <person name="Ishikawa M."/>
            <person name="Iwata M."/>
            <person name="Karol K.G."/>
            <person name="Koehler B."/>
            <person name="Kolukisaoglu U."/>
            <person name="Kubo M."/>
            <person name="Kurata T."/>
            <person name="Lalonde S."/>
            <person name="Li K."/>
            <person name="Li Y."/>
            <person name="Litt A."/>
            <person name="Lyons E."/>
            <person name="Manning G."/>
            <person name="Maruyama T."/>
            <person name="Michael T.P."/>
            <person name="Mikami K."/>
            <person name="Miyazaki S."/>
            <person name="Morinaga S."/>
            <person name="Murata T."/>
            <person name="Mueller-Roeber B."/>
            <person name="Nelson D.R."/>
            <person name="Obara M."/>
            <person name="Oguri Y."/>
            <person name="Olmstead R.G."/>
            <person name="Onodera N."/>
            <person name="Petersen B.L."/>
            <person name="Pils B."/>
            <person name="Prigge M."/>
            <person name="Rensing S.A."/>
            <person name="Riano-Pachon D.M."/>
            <person name="Roberts A.W."/>
            <person name="Sato Y."/>
            <person name="Scheller H.V."/>
            <person name="Schulz B."/>
            <person name="Schulz C."/>
            <person name="Shakirov E.V."/>
            <person name="Shibagaki N."/>
            <person name="Shinohara N."/>
            <person name="Shippen D.E."/>
            <person name="Soerensen I."/>
            <person name="Sotooka R."/>
            <person name="Sugimoto N."/>
            <person name="Sugita M."/>
            <person name="Sumikawa N."/>
            <person name="Tanurdzic M."/>
            <person name="Theissen G."/>
            <person name="Ulvskov P."/>
            <person name="Wakazuki S."/>
            <person name="Weng J.K."/>
            <person name="Willats W.W."/>
            <person name="Wipf D."/>
            <person name="Wolf P.G."/>
            <person name="Yang L."/>
            <person name="Zimmer A.D."/>
            <person name="Zhu Q."/>
            <person name="Mitros T."/>
            <person name="Hellsten U."/>
            <person name="Loque D."/>
            <person name="Otillar R."/>
            <person name="Salamov A."/>
            <person name="Schmutz J."/>
            <person name="Shapiro H."/>
            <person name="Lindquist E."/>
            <person name="Lucas S."/>
            <person name="Rokhsar D."/>
            <person name="Grigoriev I.V."/>
        </authorList>
    </citation>
    <scope>NUCLEOTIDE SEQUENCE [LARGE SCALE GENOMIC DNA]</scope>
</reference>
<dbReference type="Gramene" id="EFJ15839">
    <property type="protein sequence ID" value="EFJ15839"/>
    <property type="gene ID" value="SELMODRAFT_422412"/>
</dbReference>
<dbReference type="Proteomes" id="UP000001514">
    <property type="component" value="Unassembled WGS sequence"/>
</dbReference>